<dbReference type="EMBL" id="KZ678128">
    <property type="protein sequence ID" value="PSN73897.1"/>
    <property type="molecule type" value="Genomic_DNA"/>
</dbReference>
<dbReference type="PRINTS" id="PR00111">
    <property type="entry name" value="ABHYDROLASE"/>
</dbReference>
<dbReference type="Gene3D" id="3.40.50.1820">
    <property type="entry name" value="alpha/beta hydrolase"/>
    <property type="match status" value="1"/>
</dbReference>
<gene>
    <name evidence="4" type="ORF">BS50DRAFT_3215</name>
</gene>
<dbReference type="AlphaFoldDB" id="A0A2T2P8C3"/>
<dbReference type="InterPro" id="IPR000639">
    <property type="entry name" value="Epox_hydrolase-like"/>
</dbReference>
<dbReference type="Pfam" id="PF00561">
    <property type="entry name" value="Abhydrolase_1"/>
    <property type="match status" value="1"/>
</dbReference>
<evidence type="ECO:0000313" key="4">
    <source>
        <dbReference type="EMBL" id="PSN73897.1"/>
    </source>
</evidence>
<evidence type="ECO:0000259" key="3">
    <source>
        <dbReference type="Pfam" id="PF00561"/>
    </source>
</evidence>
<protein>
    <submittedName>
        <fullName evidence="4">Epoxide hydrolase</fullName>
    </submittedName>
</protein>
<comment type="similarity">
    <text evidence="2">Belongs to the AB hydrolase superfamily. Epoxide hydrolase family.</text>
</comment>
<dbReference type="InterPro" id="IPR000073">
    <property type="entry name" value="AB_hydrolase_1"/>
</dbReference>
<dbReference type="PRINTS" id="PR00412">
    <property type="entry name" value="EPOXHYDRLASE"/>
</dbReference>
<sequence>MSLQPIEPEGDSRVAHKTAVLNGNTYHYLYGEPNGGKFKATVFLIHGWPDLSFGWRYQIPAFLDMGFRVVAPDLMGFGGTDAPESLNNYSLKRAADDIAALAKIVGAERIVLGGHDWGGFVVWRVTQWYPELISHVFSICTPYTPPSKVFIDLEGVVKMLPQFAYQIHLASGEVEKSVKDEESIRQFLKGIYGGRGPNGELAFDPEKGLLVDNLPIIGDSRLLNGKVLDYYVKEYSRHGIHSTLNWYRTRRVNWEEDQGLIGKEIISTPTLFITATHDSVLKPEMSKNMEAFMPNLTRGEVAATHWALTQKPAEVNAIIKNWLEGQGFGTKSSL</sequence>
<dbReference type="PANTHER" id="PTHR43329">
    <property type="entry name" value="EPOXIDE HYDROLASE"/>
    <property type="match status" value="1"/>
</dbReference>
<keyword evidence="1 4" id="KW-0378">Hydrolase</keyword>
<reference evidence="4 5" key="1">
    <citation type="journal article" date="2018" name="Front. Microbiol.">
        <title>Genome-Wide Analysis of Corynespora cassiicola Leaf Fall Disease Putative Effectors.</title>
        <authorList>
            <person name="Lopez D."/>
            <person name="Ribeiro S."/>
            <person name="Label P."/>
            <person name="Fumanal B."/>
            <person name="Venisse J.S."/>
            <person name="Kohler A."/>
            <person name="de Oliveira R.R."/>
            <person name="Labutti K."/>
            <person name="Lipzen A."/>
            <person name="Lail K."/>
            <person name="Bauer D."/>
            <person name="Ohm R.A."/>
            <person name="Barry K.W."/>
            <person name="Spatafora J."/>
            <person name="Grigoriev I.V."/>
            <person name="Martin F.M."/>
            <person name="Pujade-Renaud V."/>
        </authorList>
    </citation>
    <scope>NUCLEOTIDE SEQUENCE [LARGE SCALE GENOMIC DNA]</scope>
    <source>
        <strain evidence="4 5">Philippines</strain>
    </source>
</reference>
<evidence type="ECO:0000313" key="5">
    <source>
        <dbReference type="Proteomes" id="UP000240883"/>
    </source>
</evidence>
<evidence type="ECO:0000256" key="2">
    <source>
        <dbReference type="ARBA" id="ARBA00038334"/>
    </source>
</evidence>
<dbReference type="SUPFAM" id="SSF53474">
    <property type="entry name" value="alpha/beta-Hydrolases"/>
    <property type="match status" value="1"/>
</dbReference>
<dbReference type="OrthoDB" id="408373at2759"/>
<dbReference type="Proteomes" id="UP000240883">
    <property type="component" value="Unassembled WGS sequence"/>
</dbReference>
<keyword evidence="5" id="KW-1185">Reference proteome</keyword>
<dbReference type="GO" id="GO:0016787">
    <property type="term" value="F:hydrolase activity"/>
    <property type="evidence" value="ECO:0007669"/>
    <property type="project" value="UniProtKB-KW"/>
</dbReference>
<feature type="domain" description="AB hydrolase-1" evidence="3">
    <location>
        <begin position="41"/>
        <end position="311"/>
    </location>
</feature>
<evidence type="ECO:0000256" key="1">
    <source>
        <dbReference type="ARBA" id="ARBA00022801"/>
    </source>
</evidence>
<accession>A0A2T2P8C3</accession>
<name>A0A2T2P8C3_CORCC</name>
<dbReference type="InterPro" id="IPR029058">
    <property type="entry name" value="AB_hydrolase_fold"/>
</dbReference>
<dbReference type="STRING" id="1448308.A0A2T2P8C3"/>
<proteinExistence type="inferred from homology"/>
<organism evidence="4 5">
    <name type="scientific">Corynespora cassiicola Philippines</name>
    <dbReference type="NCBI Taxonomy" id="1448308"/>
    <lineage>
        <taxon>Eukaryota</taxon>
        <taxon>Fungi</taxon>
        <taxon>Dikarya</taxon>
        <taxon>Ascomycota</taxon>
        <taxon>Pezizomycotina</taxon>
        <taxon>Dothideomycetes</taxon>
        <taxon>Pleosporomycetidae</taxon>
        <taxon>Pleosporales</taxon>
        <taxon>Corynesporascaceae</taxon>
        <taxon>Corynespora</taxon>
    </lineage>
</organism>